<keyword evidence="2" id="KW-1185">Reference proteome</keyword>
<proteinExistence type="predicted"/>
<protein>
    <submittedName>
        <fullName evidence="1">Uncharacterized protein</fullName>
    </submittedName>
</protein>
<organism evidence="1 2">
    <name type="scientific">Ephemerocybe angulata</name>
    <dbReference type="NCBI Taxonomy" id="980116"/>
    <lineage>
        <taxon>Eukaryota</taxon>
        <taxon>Fungi</taxon>
        <taxon>Dikarya</taxon>
        <taxon>Basidiomycota</taxon>
        <taxon>Agaricomycotina</taxon>
        <taxon>Agaricomycetes</taxon>
        <taxon>Agaricomycetidae</taxon>
        <taxon>Agaricales</taxon>
        <taxon>Agaricineae</taxon>
        <taxon>Psathyrellaceae</taxon>
        <taxon>Ephemerocybe</taxon>
    </lineage>
</organism>
<dbReference type="EMBL" id="JACGCI010000005">
    <property type="protein sequence ID" value="KAF6763539.1"/>
    <property type="molecule type" value="Genomic_DNA"/>
</dbReference>
<dbReference type="AlphaFoldDB" id="A0A8H6IEF9"/>
<comment type="caution">
    <text evidence="1">The sequence shown here is derived from an EMBL/GenBank/DDBJ whole genome shotgun (WGS) entry which is preliminary data.</text>
</comment>
<evidence type="ECO:0000313" key="2">
    <source>
        <dbReference type="Proteomes" id="UP000521943"/>
    </source>
</evidence>
<gene>
    <name evidence="1" type="ORF">DFP72DRAFT_872574</name>
</gene>
<name>A0A8H6IEF9_9AGAR</name>
<sequence length="71" mass="8059">MPHSSILVLLIPRSLQLRPAARAPNEDRHSLLGDWGGEDRRRRNLLTGITLHGWYLYICETCTCISSVLCI</sequence>
<dbReference type="Proteomes" id="UP000521943">
    <property type="component" value="Unassembled WGS sequence"/>
</dbReference>
<reference evidence="1 2" key="1">
    <citation type="submission" date="2020-07" db="EMBL/GenBank/DDBJ databases">
        <title>Comparative genomics of pyrophilous fungi reveals a link between fire events and developmental genes.</title>
        <authorList>
            <consortium name="DOE Joint Genome Institute"/>
            <person name="Steindorff A.S."/>
            <person name="Carver A."/>
            <person name="Calhoun S."/>
            <person name="Stillman K."/>
            <person name="Liu H."/>
            <person name="Lipzen A."/>
            <person name="Pangilinan J."/>
            <person name="Labutti K."/>
            <person name="Bruns T.D."/>
            <person name="Grigoriev I.V."/>
        </authorList>
    </citation>
    <scope>NUCLEOTIDE SEQUENCE [LARGE SCALE GENOMIC DNA]</scope>
    <source>
        <strain evidence="1 2">CBS 144469</strain>
    </source>
</reference>
<evidence type="ECO:0000313" key="1">
    <source>
        <dbReference type="EMBL" id="KAF6763539.1"/>
    </source>
</evidence>
<accession>A0A8H6IEF9</accession>